<evidence type="ECO:0000256" key="5">
    <source>
        <dbReference type="ARBA" id="ARBA00022691"/>
    </source>
</evidence>
<keyword evidence="12" id="KW-0456">Lyase</keyword>
<comment type="catalytic activity">
    <reaction evidence="13">
        <text>GTP + AH2 + S-adenosyl-L-methionine = (8S)-3',8-cyclo-7,8-dihydroguanosine 5'-triphosphate + 5'-deoxyadenosine + L-methionine + A + H(+)</text>
        <dbReference type="Rhea" id="RHEA:49576"/>
        <dbReference type="ChEBI" id="CHEBI:13193"/>
        <dbReference type="ChEBI" id="CHEBI:15378"/>
        <dbReference type="ChEBI" id="CHEBI:17319"/>
        <dbReference type="ChEBI" id="CHEBI:17499"/>
        <dbReference type="ChEBI" id="CHEBI:37565"/>
        <dbReference type="ChEBI" id="CHEBI:57844"/>
        <dbReference type="ChEBI" id="CHEBI:59789"/>
        <dbReference type="ChEBI" id="CHEBI:131766"/>
        <dbReference type="EC" id="4.1.99.22"/>
    </reaction>
</comment>
<keyword evidence="6" id="KW-0479">Metal-binding</keyword>
<dbReference type="InterPro" id="IPR050105">
    <property type="entry name" value="MoCo_biosynth_MoaA/MoaC"/>
</dbReference>
<keyword evidence="16" id="KW-1185">Reference proteome</keyword>
<keyword evidence="7" id="KW-0547">Nucleotide-binding</keyword>
<evidence type="ECO:0000256" key="7">
    <source>
        <dbReference type="ARBA" id="ARBA00022741"/>
    </source>
</evidence>
<evidence type="ECO:0000256" key="1">
    <source>
        <dbReference type="ARBA" id="ARBA00001966"/>
    </source>
</evidence>
<protein>
    <recommendedName>
        <fullName evidence="3">GTP 3',8-cyclase</fullName>
        <ecNumber evidence="3">4.1.99.22</ecNumber>
    </recommendedName>
</protein>
<dbReference type="SMART" id="SM00729">
    <property type="entry name" value="Elp3"/>
    <property type="match status" value="1"/>
</dbReference>
<dbReference type="GO" id="GO:0006777">
    <property type="term" value="P:Mo-molybdopterin cofactor biosynthetic process"/>
    <property type="evidence" value="ECO:0007669"/>
    <property type="project" value="UniProtKB-KW"/>
</dbReference>
<comment type="pathway">
    <text evidence="2">Cofactor biosynthesis; molybdopterin biosynthesis.</text>
</comment>
<organism evidence="15 16">
    <name type="scientific">Coemansia javaensis</name>
    <dbReference type="NCBI Taxonomy" id="2761396"/>
    <lineage>
        <taxon>Eukaryota</taxon>
        <taxon>Fungi</taxon>
        <taxon>Fungi incertae sedis</taxon>
        <taxon>Zoopagomycota</taxon>
        <taxon>Kickxellomycotina</taxon>
        <taxon>Kickxellomycetes</taxon>
        <taxon>Kickxellales</taxon>
        <taxon>Kickxellaceae</taxon>
        <taxon>Coemansia</taxon>
    </lineage>
</organism>
<dbReference type="InterPro" id="IPR010505">
    <property type="entry name" value="MoaA_twitch"/>
</dbReference>
<evidence type="ECO:0000256" key="6">
    <source>
        <dbReference type="ARBA" id="ARBA00022723"/>
    </source>
</evidence>
<evidence type="ECO:0000256" key="3">
    <source>
        <dbReference type="ARBA" id="ARBA00012167"/>
    </source>
</evidence>
<dbReference type="CDD" id="cd21117">
    <property type="entry name" value="Twitch_MoaA"/>
    <property type="match status" value="1"/>
</dbReference>
<feature type="domain" description="Radical SAM core" evidence="14">
    <location>
        <begin position="43"/>
        <end position="258"/>
    </location>
</feature>
<dbReference type="InterPro" id="IPR007197">
    <property type="entry name" value="rSAM"/>
</dbReference>
<evidence type="ECO:0000313" key="16">
    <source>
        <dbReference type="Proteomes" id="UP001140217"/>
    </source>
</evidence>
<dbReference type="NCBIfam" id="TIGR02666">
    <property type="entry name" value="moaA"/>
    <property type="match status" value="1"/>
</dbReference>
<dbReference type="SUPFAM" id="SSF102114">
    <property type="entry name" value="Radical SAM enzymes"/>
    <property type="match status" value="1"/>
</dbReference>
<dbReference type="GO" id="GO:0046872">
    <property type="term" value="F:metal ion binding"/>
    <property type="evidence" value="ECO:0007669"/>
    <property type="project" value="UniProtKB-KW"/>
</dbReference>
<evidence type="ECO:0000256" key="9">
    <source>
        <dbReference type="ARBA" id="ARBA00023014"/>
    </source>
</evidence>
<keyword evidence="9" id="KW-0411">Iron-sulfur</keyword>
<dbReference type="GO" id="GO:0005525">
    <property type="term" value="F:GTP binding"/>
    <property type="evidence" value="ECO:0007669"/>
    <property type="project" value="UniProtKB-KW"/>
</dbReference>
<dbReference type="Pfam" id="PF06463">
    <property type="entry name" value="Mob_synth_C"/>
    <property type="match status" value="1"/>
</dbReference>
<comment type="caution">
    <text evidence="15">The sequence shown here is derived from an EMBL/GenBank/DDBJ whole genome shotgun (WGS) entry which is preliminary data.</text>
</comment>
<dbReference type="GO" id="GO:0061798">
    <property type="term" value="F:GTP 3',8'-cyclase activity"/>
    <property type="evidence" value="ECO:0007669"/>
    <property type="project" value="UniProtKB-EC"/>
</dbReference>
<dbReference type="SFLD" id="SFLDG01383">
    <property type="entry name" value="cyclic_pyranopterin_phosphate"/>
    <property type="match status" value="1"/>
</dbReference>
<dbReference type="EC" id="4.1.99.22" evidence="3"/>
<reference evidence="15" key="1">
    <citation type="submission" date="2022-07" db="EMBL/GenBank/DDBJ databases">
        <title>Phylogenomic reconstructions and comparative analyses of Kickxellomycotina fungi.</title>
        <authorList>
            <person name="Reynolds N.K."/>
            <person name="Stajich J.E."/>
            <person name="Barry K."/>
            <person name="Grigoriev I.V."/>
            <person name="Crous P."/>
            <person name="Smith M.E."/>
        </authorList>
    </citation>
    <scope>NUCLEOTIDE SEQUENCE</scope>
    <source>
        <strain evidence="15">NBRC 105414</strain>
    </source>
</reference>
<keyword evidence="10" id="KW-0342">GTP-binding</keyword>
<dbReference type="AlphaFoldDB" id="A0A9W8LII1"/>
<dbReference type="PROSITE" id="PS51918">
    <property type="entry name" value="RADICAL_SAM"/>
    <property type="match status" value="1"/>
</dbReference>
<dbReference type="SFLD" id="SFLDS00029">
    <property type="entry name" value="Radical_SAM"/>
    <property type="match status" value="1"/>
</dbReference>
<evidence type="ECO:0000256" key="8">
    <source>
        <dbReference type="ARBA" id="ARBA00023004"/>
    </source>
</evidence>
<dbReference type="SFLD" id="SFLDG01386">
    <property type="entry name" value="main_SPASM_domain-containing"/>
    <property type="match status" value="1"/>
</dbReference>
<name>A0A9W8LII1_9FUNG</name>
<dbReference type="InterPro" id="IPR000385">
    <property type="entry name" value="MoaA_NifB_PqqE_Fe-S-bd_CS"/>
</dbReference>
<evidence type="ECO:0000256" key="10">
    <source>
        <dbReference type="ARBA" id="ARBA00023134"/>
    </source>
</evidence>
<dbReference type="PANTHER" id="PTHR22960:SF0">
    <property type="entry name" value="MOLYBDENUM COFACTOR BIOSYNTHESIS PROTEIN 1"/>
    <property type="match status" value="1"/>
</dbReference>
<dbReference type="GO" id="GO:0051539">
    <property type="term" value="F:4 iron, 4 sulfur cluster binding"/>
    <property type="evidence" value="ECO:0007669"/>
    <property type="project" value="UniProtKB-KW"/>
</dbReference>
<proteinExistence type="inferred from homology"/>
<dbReference type="InterPro" id="IPR058240">
    <property type="entry name" value="rSAM_sf"/>
</dbReference>
<dbReference type="Gene3D" id="3.20.20.70">
    <property type="entry name" value="Aldolase class I"/>
    <property type="match status" value="1"/>
</dbReference>
<evidence type="ECO:0000313" key="15">
    <source>
        <dbReference type="EMBL" id="KAJ2783087.1"/>
    </source>
</evidence>
<dbReference type="InterPro" id="IPR040064">
    <property type="entry name" value="MoaA-like"/>
</dbReference>
<dbReference type="HAMAP" id="MF_01225_B">
    <property type="entry name" value="MoaA_B"/>
    <property type="match status" value="1"/>
</dbReference>
<evidence type="ECO:0000256" key="13">
    <source>
        <dbReference type="ARBA" id="ARBA00048697"/>
    </source>
</evidence>
<gene>
    <name evidence="15" type="ORF">H4R18_001908</name>
</gene>
<evidence type="ECO:0000256" key="12">
    <source>
        <dbReference type="ARBA" id="ARBA00023239"/>
    </source>
</evidence>
<dbReference type="CDD" id="cd01335">
    <property type="entry name" value="Radical_SAM"/>
    <property type="match status" value="1"/>
</dbReference>
<accession>A0A9W8LII1</accession>
<evidence type="ECO:0000256" key="11">
    <source>
        <dbReference type="ARBA" id="ARBA00023150"/>
    </source>
</evidence>
<dbReference type="SFLD" id="SFLDG01067">
    <property type="entry name" value="SPASM/twitch_domain_containing"/>
    <property type="match status" value="1"/>
</dbReference>
<keyword evidence="11" id="KW-0501">Molybdenum cofactor biosynthesis</keyword>
<dbReference type="InterPro" id="IPR013785">
    <property type="entry name" value="Aldolase_TIM"/>
</dbReference>
<dbReference type="InterPro" id="IPR013483">
    <property type="entry name" value="MoaA"/>
</dbReference>
<keyword evidence="8" id="KW-0408">Iron</keyword>
<dbReference type="EMBL" id="JANBUL010000055">
    <property type="protein sequence ID" value="KAJ2783087.1"/>
    <property type="molecule type" value="Genomic_DNA"/>
</dbReference>
<comment type="cofactor">
    <cofactor evidence="1">
        <name>[4Fe-4S] cluster</name>
        <dbReference type="ChEBI" id="CHEBI:49883"/>
    </cofactor>
</comment>
<sequence>MRRLAQAVRPAGAAWRCGVRRLSGTPSALALTGTAPSSVLSDLFGRHHNYLRISVTERCNLRCTYCMPEDGVELTEDSRLLTTPEILRIARLFVQQGVDKIRLTGGEPTVRRDLVELVRGLDALRPLGLQRIAMTTNGIALRRKLPQLREAGMDGLNISLDTRDPRRFELLTRRRGCEQVLRAIAEATALGFEFVKVNVVVMRGQNEDEVPAFVEMTHDEPLDVRFIEYMPFDGNRWAVQKLVGYREMLDRLARLYGDRIEQLPLEANHTARGYRIRGYRGQFGFISSMTRSFCASCNRVRVLADGNLKVCLFGSTEVSLRDIIRAGASDADVIDTIGAAIKRKKRAHAGLDVLSQLPNRPMTTIGG</sequence>
<evidence type="ECO:0000256" key="2">
    <source>
        <dbReference type="ARBA" id="ARBA00005046"/>
    </source>
</evidence>
<dbReference type="Pfam" id="PF04055">
    <property type="entry name" value="Radical_SAM"/>
    <property type="match status" value="1"/>
</dbReference>
<dbReference type="Proteomes" id="UP001140217">
    <property type="component" value="Unassembled WGS sequence"/>
</dbReference>
<dbReference type="PANTHER" id="PTHR22960">
    <property type="entry name" value="MOLYBDOPTERIN COFACTOR SYNTHESIS PROTEIN A"/>
    <property type="match status" value="1"/>
</dbReference>
<keyword evidence="4" id="KW-0004">4Fe-4S</keyword>
<dbReference type="PROSITE" id="PS01305">
    <property type="entry name" value="MOAA_NIFB_PQQE"/>
    <property type="match status" value="1"/>
</dbReference>
<evidence type="ECO:0000259" key="14">
    <source>
        <dbReference type="PROSITE" id="PS51918"/>
    </source>
</evidence>
<dbReference type="GO" id="GO:0061799">
    <property type="term" value="F:cyclic pyranopterin monophosphate synthase activity"/>
    <property type="evidence" value="ECO:0007669"/>
    <property type="project" value="TreeGrafter"/>
</dbReference>
<evidence type="ECO:0000256" key="4">
    <source>
        <dbReference type="ARBA" id="ARBA00022485"/>
    </source>
</evidence>
<dbReference type="InterPro" id="IPR006638">
    <property type="entry name" value="Elp3/MiaA/NifB-like_rSAM"/>
</dbReference>
<dbReference type="OrthoDB" id="429626at2759"/>
<keyword evidence="5" id="KW-0949">S-adenosyl-L-methionine</keyword>